<organism evidence="1 2">
    <name type="scientific">Elysia marginata</name>
    <dbReference type="NCBI Taxonomy" id="1093978"/>
    <lineage>
        <taxon>Eukaryota</taxon>
        <taxon>Metazoa</taxon>
        <taxon>Spiralia</taxon>
        <taxon>Lophotrochozoa</taxon>
        <taxon>Mollusca</taxon>
        <taxon>Gastropoda</taxon>
        <taxon>Heterobranchia</taxon>
        <taxon>Euthyneura</taxon>
        <taxon>Panpulmonata</taxon>
        <taxon>Sacoglossa</taxon>
        <taxon>Placobranchoidea</taxon>
        <taxon>Plakobranchidae</taxon>
        <taxon>Elysia</taxon>
    </lineage>
</organism>
<proteinExistence type="predicted"/>
<comment type="caution">
    <text evidence="1">The sequence shown here is derived from an EMBL/GenBank/DDBJ whole genome shotgun (WGS) entry which is preliminary data.</text>
</comment>
<dbReference type="AlphaFoldDB" id="A0AAV4I9I8"/>
<sequence length="58" mass="5875">MGAATAAVVVTCPVGAHFTKIFPPSMNATKDPLEIASQGGHGATTYYLTTLECADGCS</sequence>
<dbReference type="EMBL" id="BMAT01009427">
    <property type="protein sequence ID" value="GFS06157.1"/>
    <property type="molecule type" value="Genomic_DNA"/>
</dbReference>
<evidence type="ECO:0000313" key="1">
    <source>
        <dbReference type="EMBL" id="GFS06157.1"/>
    </source>
</evidence>
<accession>A0AAV4I9I8</accession>
<evidence type="ECO:0000313" key="2">
    <source>
        <dbReference type="Proteomes" id="UP000762676"/>
    </source>
</evidence>
<name>A0AAV4I9I8_9GAST</name>
<protein>
    <submittedName>
        <fullName evidence="1">Uncharacterized protein</fullName>
    </submittedName>
</protein>
<reference evidence="1 2" key="1">
    <citation type="journal article" date="2021" name="Elife">
        <title>Chloroplast acquisition without the gene transfer in kleptoplastic sea slugs, Plakobranchus ocellatus.</title>
        <authorList>
            <person name="Maeda T."/>
            <person name="Takahashi S."/>
            <person name="Yoshida T."/>
            <person name="Shimamura S."/>
            <person name="Takaki Y."/>
            <person name="Nagai Y."/>
            <person name="Toyoda A."/>
            <person name="Suzuki Y."/>
            <person name="Arimoto A."/>
            <person name="Ishii H."/>
            <person name="Satoh N."/>
            <person name="Nishiyama T."/>
            <person name="Hasebe M."/>
            <person name="Maruyama T."/>
            <person name="Minagawa J."/>
            <person name="Obokata J."/>
            <person name="Shigenobu S."/>
        </authorList>
    </citation>
    <scope>NUCLEOTIDE SEQUENCE [LARGE SCALE GENOMIC DNA]</scope>
</reference>
<keyword evidence="2" id="KW-1185">Reference proteome</keyword>
<gene>
    <name evidence="1" type="ORF">ElyMa_004699800</name>
</gene>
<feature type="non-terminal residue" evidence="1">
    <location>
        <position position="58"/>
    </location>
</feature>
<dbReference type="Proteomes" id="UP000762676">
    <property type="component" value="Unassembled WGS sequence"/>
</dbReference>